<accession>A0ACC1A031</accession>
<protein>
    <submittedName>
        <fullName evidence="1">Uncharacterized protein</fullName>
    </submittedName>
</protein>
<proteinExistence type="predicted"/>
<name>A0ACC1A031_9ROSI</name>
<comment type="caution">
    <text evidence="1">The sequence shown here is derived from an EMBL/GenBank/DDBJ whole genome shotgun (WGS) entry which is preliminary data.</text>
</comment>
<reference evidence="2" key="1">
    <citation type="journal article" date="2023" name="G3 (Bethesda)">
        <title>Genome assembly and association tests identify interacting loci associated with vigor, precocity, and sex in interspecific pistachio rootstocks.</title>
        <authorList>
            <person name="Palmer W."/>
            <person name="Jacygrad E."/>
            <person name="Sagayaradj S."/>
            <person name="Cavanaugh K."/>
            <person name="Han R."/>
            <person name="Bertier L."/>
            <person name="Beede B."/>
            <person name="Kafkas S."/>
            <person name="Golino D."/>
            <person name="Preece J."/>
            <person name="Michelmore R."/>
        </authorList>
    </citation>
    <scope>NUCLEOTIDE SEQUENCE [LARGE SCALE GENOMIC DNA]</scope>
</reference>
<sequence>MDVQLGFGRGNLGKASGFLEMDKWFGLISYIVIIMKILLVVLFVIGLVSLHLQVDARRFTLELNNGATVDSVPSVAAKNDKTTRTSSNVLPDDSTDEVNHSYENYGNPSGSSTDSHHVYTNDCGPKKSC</sequence>
<dbReference type="Proteomes" id="UP001164250">
    <property type="component" value="Chromosome 13"/>
</dbReference>
<dbReference type="EMBL" id="CM047909">
    <property type="protein sequence ID" value="KAJ0079216.1"/>
    <property type="molecule type" value="Genomic_DNA"/>
</dbReference>
<organism evidence="1 2">
    <name type="scientific">Pistacia atlantica</name>
    <dbReference type="NCBI Taxonomy" id="434234"/>
    <lineage>
        <taxon>Eukaryota</taxon>
        <taxon>Viridiplantae</taxon>
        <taxon>Streptophyta</taxon>
        <taxon>Embryophyta</taxon>
        <taxon>Tracheophyta</taxon>
        <taxon>Spermatophyta</taxon>
        <taxon>Magnoliopsida</taxon>
        <taxon>eudicotyledons</taxon>
        <taxon>Gunneridae</taxon>
        <taxon>Pentapetalae</taxon>
        <taxon>rosids</taxon>
        <taxon>malvids</taxon>
        <taxon>Sapindales</taxon>
        <taxon>Anacardiaceae</taxon>
        <taxon>Pistacia</taxon>
    </lineage>
</organism>
<keyword evidence="2" id="KW-1185">Reference proteome</keyword>
<evidence type="ECO:0000313" key="2">
    <source>
        <dbReference type="Proteomes" id="UP001164250"/>
    </source>
</evidence>
<evidence type="ECO:0000313" key="1">
    <source>
        <dbReference type="EMBL" id="KAJ0079216.1"/>
    </source>
</evidence>
<gene>
    <name evidence="1" type="ORF">Patl1_22432</name>
</gene>